<accession>A0A9P9WFP9</accession>
<gene>
    <name evidence="2" type="ORF">JX265_009963</name>
</gene>
<dbReference type="AlphaFoldDB" id="A0A9P9WFP9"/>
<feature type="domain" description="N-acetyltransferase" evidence="1">
    <location>
        <begin position="153"/>
        <end position="235"/>
    </location>
</feature>
<dbReference type="Gene3D" id="3.40.630.30">
    <property type="match status" value="1"/>
</dbReference>
<name>A0A9P9WFP9_9PEZI</name>
<dbReference type="PROSITE" id="PS51186">
    <property type="entry name" value="GNAT"/>
    <property type="match status" value="1"/>
</dbReference>
<evidence type="ECO:0000313" key="2">
    <source>
        <dbReference type="EMBL" id="KAI1860564.1"/>
    </source>
</evidence>
<dbReference type="Proteomes" id="UP000829685">
    <property type="component" value="Unassembled WGS sequence"/>
</dbReference>
<dbReference type="InterPro" id="IPR052523">
    <property type="entry name" value="Trichothecene_AcTrans"/>
</dbReference>
<dbReference type="CDD" id="cd04301">
    <property type="entry name" value="NAT_SF"/>
    <property type="match status" value="1"/>
</dbReference>
<sequence length="241" mass="27655">MQGIQLRDAYYSEIPAIARMSTLAFWDDDLFAILIHPHREKYPGDADLYWIRRARVNFWDYRRKWLVAVDKDEKGTDTIVGVAQWERLGPGGKRMDCHWLDPRNLLKPLSRLAMFLHAWSWPNRACDPAQEDAIERSYPYFEKAWTGDRAESWYLELLAVHPDHQGRGIGRKLVQWGLDRAQEERVCASVVSAWGKDGFYQKAGFNVQSGCATSGEGNPLANVRGGNIFWKDPEPTNTTVG</sequence>
<dbReference type="InterPro" id="IPR000182">
    <property type="entry name" value="GNAT_dom"/>
</dbReference>
<organism evidence="2 3">
    <name type="scientific">Neoarthrinium moseri</name>
    <dbReference type="NCBI Taxonomy" id="1658444"/>
    <lineage>
        <taxon>Eukaryota</taxon>
        <taxon>Fungi</taxon>
        <taxon>Dikarya</taxon>
        <taxon>Ascomycota</taxon>
        <taxon>Pezizomycotina</taxon>
        <taxon>Sordariomycetes</taxon>
        <taxon>Xylariomycetidae</taxon>
        <taxon>Amphisphaeriales</taxon>
        <taxon>Apiosporaceae</taxon>
        <taxon>Neoarthrinium</taxon>
    </lineage>
</organism>
<evidence type="ECO:0000259" key="1">
    <source>
        <dbReference type="PROSITE" id="PS51186"/>
    </source>
</evidence>
<proteinExistence type="predicted"/>
<dbReference type="PANTHER" id="PTHR42791:SF16">
    <property type="entry name" value="N-ACETYLTRANSFERASE DOMAIN-CONTAINING PROTEIN"/>
    <property type="match status" value="1"/>
</dbReference>
<reference evidence="2" key="1">
    <citation type="submission" date="2021-03" db="EMBL/GenBank/DDBJ databases">
        <title>Revisited historic fungal species revealed as producer of novel bioactive compounds through whole genome sequencing and comparative genomics.</title>
        <authorList>
            <person name="Vignolle G.A."/>
            <person name="Hochenegger N."/>
            <person name="Mach R.L."/>
            <person name="Mach-Aigner A.R."/>
            <person name="Javad Rahimi M."/>
            <person name="Salim K.A."/>
            <person name="Chan C.M."/>
            <person name="Lim L.B.L."/>
            <person name="Cai F."/>
            <person name="Druzhinina I.S."/>
            <person name="U'Ren J.M."/>
            <person name="Derntl C."/>
        </authorList>
    </citation>
    <scope>NUCLEOTIDE SEQUENCE</scope>
    <source>
        <strain evidence="2">TUCIM 5799</strain>
    </source>
</reference>
<dbReference type="GO" id="GO:0016747">
    <property type="term" value="F:acyltransferase activity, transferring groups other than amino-acyl groups"/>
    <property type="evidence" value="ECO:0007669"/>
    <property type="project" value="InterPro"/>
</dbReference>
<evidence type="ECO:0000313" key="3">
    <source>
        <dbReference type="Proteomes" id="UP000829685"/>
    </source>
</evidence>
<dbReference type="Pfam" id="PF13508">
    <property type="entry name" value="Acetyltransf_7"/>
    <property type="match status" value="1"/>
</dbReference>
<comment type="caution">
    <text evidence="2">The sequence shown here is derived from an EMBL/GenBank/DDBJ whole genome shotgun (WGS) entry which is preliminary data.</text>
</comment>
<dbReference type="InterPro" id="IPR016181">
    <property type="entry name" value="Acyl_CoA_acyltransferase"/>
</dbReference>
<protein>
    <recommendedName>
        <fullName evidence="1">N-acetyltransferase domain-containing protein</fullName>
    </recommendedName>
</protein>
<dbReference type="EMBL" id="JAFIMR010000031">
    <property type="protein sequence ID" value="KAI1860564.1"/>
    <property type="molecule type" value="Genomic_DNA"/>
</dbReference>
<dbReference type="PANTHER" id="PTHR42791">
    <property type="entry name" value="GNAT FAMILY ACETYLTRANSFERASE"/>
    <property type="match status" value="1"/>
</dbReference>
<dbReference type="SUPFAM" id="SSF55729">
    <property type="entry name" value="Acyl-CoA N-acyltransferases (Nat)"/>
    <property type="match status" value="1"/>
</dbReference>
<keyword evidence="3" id="KW-1185">Reference proteome</keyword>